<keyword evidence="11" id="KW-1185">Reference proteome</keyword>
<dbReference type="Gene3D" id="3.30.300.30">
    <property type="match status" value="1"/>
</dbReference>
<dbReference type="FunFam" id="3.30.300.30:FF:000008">
    <property type="entry name" value="2,3-dihydroxybenzoate-AMP ligase"/>
    <property type="match status" value="1"/>
</dbReference>
<evidence type="ECO:0000256" key="5">
    <source>
        <dbReference type="ARBA" id="ARBA00051915"/>
    </source>
</evidence>
<keyword evidence="2 10" id="KW-0436">Ligase</keyword>
<dbReference type="InterPro" id="IPR020845">
    <property type="entry name" value="AMP-binding_CS"/>
</dbReference>
<dbReference type="Gene3D" id="3.40.50.12780">
    <property type="entry name" value="N-terminal domain of ligase-like"/>
    <property type="match status" value="1"/>
</dbReference>
<keyword evidence="3" id="KW-0276">Fatty acid metabolism</keyword>
<dbReference type="PANTHER" id="PTHR43859">
    <property type="entry name" value="ACYL-ACTIVATING ENZYME"/>
    <property type="match status" value="1"/>
</dbReference>
<name>U3A6U2_9SPHN</name>
<organism evidence="10 11">
    <name type="scientific">Caenibius tardaugens NBRC 16725</name>
    <dbReference type="NCBI Taxonomy" id="1219035"/>
    <lineage>
        <taxon>Bacteria</taxon>
        <taxon>Pseudomonadati</taxon>
        <taxon>Pseudomonadota</taxon>
        <taxon>Alphaproteobacteria</taxon>
        <taxon>Sphingomonadales</taxon>
        <taxon>Erythrobacteraceae</taxon>
        <taxon>Caenibius</taxon>
    </lineage>
</organism>
<comment type="catalytic activity">
    <reaction evidence="5">
        <text>3-(methylsulfanyl)propanoate + ATP + CoA = 3-(methylsulfanyl)propanoyl-CoA + AMP + diphosphate</text>
        <dbReference type="Rhea" id="RHEA:43052"/>
        <dbReference type="ChEBI" id="CHEBI:30616"/>
        <dbReference type="ChEBI" id="CHEBI:33019"/>
        <dbReference type="ChEBI" id="CHEBI:49016"/>
        <dbReference type="ChEBI" id="CHEBI:57287"/>
        <dbReference type="ChEBI" id="CHEBI:82815"/>
        <dbReference type="ChEBI" id="CHEBI:456215"/>
        <dbReference type="EC" id="6.2.1.44"/>
    </reaction>
    <physiologicalReaction direction="left-to-right" evidence="5">
        <dbReference type="Rhea" id="RHEA:43053"/>
    </physiologicalReaction>
</comment>
<dbReference type="PROSITE" id="PS00455">
    <property type="entry name" value="AMP_BINDING"/>
    <property type="match status" value="1"/>
</dbReference>
<feature type="domain" description="AMP-dependent synthetase/ligase" evidence="8">
    <location>
        <begin position="17"/>
        <end position="400"/>
    </location>
</feature>
<dbReference type="AlphaFoldDB" id="U3A6U2"/>
<sequence>MPSLMQNWPLVVSKLLDHAAQNHGSQEIVTEALEGGTHRTTWGDIAHRARQLAEGLQALGIGRGDRVATLAWNTYRHVECFFGIPGAGAVAHTINPRLFAEQIVYIANHAGDRILFLDLSFVDLVEQLAPQFETITHYVVLTDRAHMPTERDIAFLCYEELLQAQSGDFAWVEVDENDPSGLCYTSGTTGDPKGVLYSHRSNVLHSMASVQIDAFQLSSRSVLMPVVPMYHANAWGLPYAAAMVGAKLVLNGDKFDAPSLHAMIIDEGVNITGAVPTVWTSMLHYLEQTEKGLGALERVIIGGSAAPRAMIEVFARRFGIEVLHAWGMTELSPVGTVGTLSAAAAALPPDQQLDLRCKQGRALFGVEMIVCDDDHESLPRNGATPGRLMVKGPWIVERYYRQEESALDGRGFFDTGDIATIDPLGYMQITDRSKDVIKSGGEWISSIQLENAVMGCDGVGEAAVVGIPHPQWGERPLLFVVRKPHAPVSGDDILRFLETRVAKWWLPDTILFVDALPHTATGKILKTELREWALAHTRGER</sequence>
<dbReference type="NCBIfam" id="NF004837">
    <property type="entry name" value="PRK06187.1"/>
    <property type="match status" value="1"/>
</dbReference>
<evidence type="ECO:0000256" key="2">
    <source>
        <dbReference type="ARBA" id="ARBA00022598"/>
    </source>
</evidence>
<evidence type="ECO:0000256" key="7">
    <source>
        <dbReference type="ARBA" id="ARBA00067668"/>
    </source>
</evidence>
<evidence type="ECO:0000259" key="9">
    <source>
        <dbReference type="Pfam" id="PF13193"/>
    </source>
</evidence>
<evidence type="ECO:0000256" key="4">
    <source>
        <dbReference type="ARBA" id="ARBA00023098"/>
    </source>
</evidence>
<dbReference type="Pfam" id="PF00501">
    <property type="entry name" value="AMP-binding"/>
    <property type="match status" value="1"/>
</dbReference>
<proteinExistence type="inferred from homology"/>
<dbReference type="KEGG" id="ntd:EGO55_05270"/>
<dbReference type="InterPro" id="IPR042099">
    <property type="entry name" value="ANL_N_sf"/>
</dbReference>
<comment type="caution">
    <text evidence="10">The sequence shown here is derived from an EMBL/GenBank/DDBJ whole genome shotgun (WGS) entry which is preliminary data.</text>
</comment>
<dbReference type="InterPro" id="IPR045851">
    <property type="entry name" value="AMP-bd_C_sf"/>
</dbReference>
<dbReference type="CDD" id="cd12119">
    <property type="entry name" value="ttLC_FACS_AlkK_like"/>
    <property type="match status" value="1"/>
</dbReference>
<evidence type="ECO:0000259" key="8">
    <source>
        <dbReference type="Pfam" id="PF00501"/>
    </source>
</evidence>
<comment type="similarity">
    <text evidence="1">Belongs to the ATP-dependent AMP-binding enzyme family.</text>
</comment>
<dbReference type="EMBL" id="BASZ01000009">
    <property type="protein sequence ID" value="GAD50463.1"/>
    <property type="molecule type" value="Genomic_DNA"/>
</dbReference>
<dbReference type="EC" id="6.2.1.44" evidence="6"/>
<feature type="domain" description="AMP-binding enzyme C-terminal" evidence="9">
    <location>
        <begin position="449"/>
        <end position="523"/>
    </location>
</feature>
<reference evidence="10 11" key="1">
    <citation type="submission" date="2013-09" db="EMBL/GenBank/DDBJ databases">
        <title>Whole genome shotgun sequence of Novosphingobium tardaugens NBRC 16725.</title>
        <authorList>
            <person name="Isaki S."/>
            <person name="Hosoyama A."/>
            <person name="Tsuchikane K."/>
            <person name="Katsumata H."/>
            <person name="Ando Y."/>
            <person name="Yamazaki S."/>
            <person name="Fujita N."/>
        </authorList>
    </citation>
    <scope>NUCLEOTIDE SEQUENCE [LARGE SCALE GENOMIC DNA]</scope>
    <source>
        <strain evidence="10 11">NBRC 16725</strain>
    </source>
</reference>
<dbReference type="eggNOG" id="COG0318">
    <property type="taxonomic scope" value="Bacteria"/>
</dbReference>
<evidence type="ECO:0000256" key="3">
    <source>
        <dbReference type="ARBA" id="ARBA00022832"/>
    </source>
</evidence>
<evidence type="ECO:0000313" key="11">
    <source>
        <dbReference type="Proteomes" id="UP000016568"/>
    </source>
</evidence>
<protein>
    <recommendedName>
        <fullName evidence="7">3-methylmercaptopropionyl-CoA ligase</fullName>
        <ecNumber evidence="6">6.2.1.44</ecNumber>
    </recommendedName>
</protein>
<dbReference type="OrthoDB" id="9803968at2"/>
<dbReference type="RefSeq" id="WP_021691281.1">
    <property type="nucleotide sequence ID" value="NZ_BASZ01000009.1"/>
</dbReference>
<evidence type="ECO:0000256" key="1">
    <source>
        <dbReference type="ARBA" id="ARBA00006432"/>
    </source>
</evidence>
<keyword evidence="4" id="KW-0443">Lipid metabolism</keyword>
<dbReference type="Proteomes" id="UP000016568">
    <property type="component" value="Unassembled WGS sequence"/>
</dbReference>
<evidence type="ECO:0000313" key="10">
    <source>
        <dbReference type="EMBL" id="GAD50463.1"/>
    </source>
</evidence>
<dbReference type="InterPro" id="IPR025110">
    <property type="entry name" value="AMP-bd_C"/>
</dbReference>
<dbReference type="Pfam" id="PF13193">
    <property type="entry name" value="AMP-binding_C"/>
    <property type="match status" value="1"/>
</dbReference>
<accession>U3A6U2</accession>
<evidence type="ECO:0000256" key="6">
    <source>
        <dbReference type="ARBA" id="ARBA00066616"/>
    </source>
</evidence>
<dbReference type="PANTHER" id="PTHR43859:SF4">
    <property type="entry name" value="BUTANOATE--COA LIGASE AAE1-RELATED"/>
    <property type="match status" value="1"/>
</dbReference>
<dbReference type="GO" id="GO:0016874">
    <property type="term" value="F:ligase activity"/>
    <property type="evidence" value="ECO:0007669"/>
    <property type="project" value="UniProtKB-KW"/>
</dbReference>
<dbReference type="GO" id="GO:0006631">
    <property type="term" value="P:fatty acid metabolic process"/>
    <property type="evidence" value="ECO:0007669"/>
    <property type="project" value="UniProtKB-KW"/>
</dbReference>
<dbReference type="InterPro" id="IPR000873">
    <property type="entry name" value="AMP-dep_synth/lig_dom"/>
</dbReference>
<gene>
    <name evidence="10" type="ORF">NT2_09_00710</name>
</gene>
<dbReference type="SUPFAM" id="SSF56801">
    <property type="entry name" value="Acetyl-CoA synthetase-like"/>
    <property type="match status" value="1"/>
</dbReference>